<protein>
    <recommendedName>
        <fullName evidence="6">AAA+ ATPase domain-containing protein</fullName>
    </recommendedName>
</protein>
<keyword evidence="5" id="KW-0143">Chaperone</keyword>
<dbReference type="SUPFAM" id="SSF52540">
    <property type="entry name" value="P-loop containing nucleoside triphosphate hydrolases"/>
    <property type="match status" value="1"/>
</dbReference>
<feature type="domain" description="AAA+ ATPase" evidence="6">
    <location>
        <begin position="45"/>
        <end position="189"/>
    </location>
</feature>
<evidence type="ECO:0000313" key="7">
    <source>
        <dbReference type="EMBL" id="GAA3983887.1"/>
    </source>
</evidence>
<dbReference type="EMBL" id="BAABAK010000020">
    <property type="protein sequence ID" value="GAA3983887.1"/>
    <property type="molecule type" value="Genomic_DNA"/>
</dbReference>
<evidence type="ECO:0000256" key="4">
    <source>
        <dbReference type="ARBA" id="ARBA00023134"/>
    </source>
</evidence>
<keyword evidence="3" id="KW-0378">Hydrolase</keyword>
<evidence type="ECO:0000256" key="5">
    <source>
        <dbReference type="ARBA" id="ARBA00023186"/>
    </source>
</evidence>
<comment type="caution">
    <text evidence="7">The sequence shown here is derived from an EMBL/GenBank/DDBJ whole genome shotgun (WGS) entry which is preliminary data.</text>
</comment>
<evidence type="ECO:0000256" key="2">
    <source>
        <dbReference type="ARBA" id="ARBA00022741"/>
    </source>
</evidence>
<dbReference type="Pfam" id="PF03308">
    <property type="entry name" value="MeaB"/>
    <property type="match status" value="1"/>
</dbReference>
<gene>
    <name evidence="7" type="ORF">GCM10022246_39620</name>
</gene>
<accession>A0ABP7QK16</accession>
<dbReference type="Proteomes" id="UP001501081">
    <property type="component" value="Unassembled WGS sequence"/>
</dbReference>
<name>A0ABP7QK16_9SPHI</name>
<dbReference type="InterPro" id="IPR005129">
    <property type="entry name" value="GTPase_ArgK"/>
</dbReference>
<evidence type="ECO:0000256" key="1">
    <source>
        <dbReference type="ARBA" id="ARBA00009625"/>
    </source>
</evidence>
<keyword evidence="2" id="KW-0547">Nucleotide-binding</keyword>
<evidence type="ECO:0000313" key="8">
    <source>
        <dbReference type="Proteomes" id="UP001501081"/>
    </source>
</evidence>
<dbReference type="PANTHER" id="PTHR43087:SF1">
    <property type="entry name" value="LAO_AO TRANSPORT SYSTEM ATPASE"/>
    <property type="match status" value="1"/>
</dbReference>
<reference evidence="8" key="1">
    <citation type="journal article" date="2019" name="Int. J. Syst. Evol. Microbiol.">
        <title>The Global Catalogue of Microorganisms (GCM) 10K type strain sequencing project: providing services to taxonomists for standard genome sequencing and annotation.</title>
        <authorList>
            <consortium name="The Broad Institute Genomics Platform"/>
            <consortium name="The Broad Institute Genome Sequencing Center for Infectious Disease"/>
            <person name="Wu L."/>
            <person name="Ma J."/>
        </authorList>
    </citation>
    <scope>NUCLEOTIDE SEQUENCE [LARGE SCALE GENOMIC DNA]</scope>
    <source>
        <strain evidence="8">JCM 17338</strain>
    </source>
</reference>
<dbReference type="RefSeq" id="WP_344769855.1">
    <property type="nucleotide sequence ID" value="NZ_BAABAK010000020.1"/>
</dbReference>
<keyword evidence="4" id="KW-0342">GTP-binding</keyword>
<dbReference type="PANTHER" id="PTHR43087">
    <property type="entry name" value="LYSINE/ARGININE/ORNITHINE TRANSPORT SYSTEM KINASE"/>
    <property type="match status" value="1"/>
</dbReference>
<dbReference type="NCBIfam" id="TIGR00750">
    <property type="entry name" value="lao"/>
    <property type="match status" value="1"/>
</dbReference>
<dbReference type="InterPro" id="IPR003593">
    <property type="entry name" value="AAA+_ATPase"/>
</dbReference>
<dbReference type="Gene3D" id="3.40.50.300">
    <property type="entry name" value="P-loop containing nucleotide triphosphate hydrolases"/>
    <property type="match status" value="1"/>
</dbReference>
<keyword evidence="8" id="KW-1185">Reference proteome</keyword>
<evidence type="ECO:0000256" key="3">
    <source>
        <dbReference type="ARBA" id="ARBA00022801"/>
    </source>
</evidence>
<proteinExistence type="inferred from homology"/>
<sequence>MNTHLSLLGEIKQGNYKVLARVLTLVENDIKPAELILRDLDSKAEVPVVGITGPPGAGKSTLVNAITNYFTAKDKRLAILAIDPTSPFNYGSLLGDRIRMAAQFNKPNVFIRSLATRGALGGISAKTIEMVDVLKASNFDLILVETVGVGQSEVEIAGLADRTVVVLVPESGDEIQNIKSGLMEIADCFVINKADRDGAATFANNLKKIVHQGSKTIPILKTIADKNEGIEELCKWMIKPLDKGSHQTKEFLYAEKAWKIIQHYKMKDIDRKKLHEDIREALKESDFNIYRFAEQFIQSV</sequence>
<dbReference type="InterPro" id="IPR052040">
    <property type="entry name" value="GTPase/Isobutyryl-CoA_mutase"/>
</dbReference>
<comment type="similarity">
    <text evidence="1">Belongs to the SIMIBI class G3E GTPase family. ArgK/MeaB subfamily.</text>
</comment>
<organism evidence="7 8">
    <name type="scientific">Pedobacter ginsengiterrae</name>
    <dbReference type="NCBI Taxonomy" id="871696"/>
    <lineage>
        <taxon>Bacteria</taxon>
        <taxon>Pseudomonadati</taxon>
        <taxon>Bacteroidota</taxon>
        <taxon>Sphingobacteriia</taxon>
        <taxon>Sphingobacteriales</taxon>
        <taxon>Sphingobacteriaceae</taxon>
        <taxon>Pedobacter</taxon>
    </lineage>
</organism>
<evidence type="ECO:0000259" key="6">
    <source>
        <dbReference type="SMART" id="SM00382"/>
    </source>
</evidence>
<dbReference type="SMART" id="SM00382">
    <property type="entry name" value="AAA"/>
    <property type="match status" value="1"/>
</dbReference>
<dbReference type="InterPro" id="IPR027417">
    <property type="entry name" value="P-loop_NTPase"/>
</dbReference>